<proteinExistence type="predicted"/>
<gene>
    <name evidence="2" type="ORF">MSPICULIGERA_LOCUS10675</name>
</gene>
<evidence type="ECO:0000256" key="1">
    <source>
        <dbReference type="SAM" id="MobiDB-lite"/>
    </source>
</evidence>
<organism evidence="2 3">
    <name type="scientific">Mesorhabditis spiculigera</name>
    <dbReference type="NCBI Taxonomy" id="96644"/>
    <lineage>
        <taxon>Eukaryota</taxon>
        <taxon>Metazoa</taxon>
        <taxon>Ecdysozoa</taxon>
        <taxon>Nematoda</taxon>
        <taxon>Chromadorea</taxon>
        <taxon>Rhabditida</taxon>
        <taxon>Rhabditina</taxon>
        <taxon>Rhabditomorpha</taxon>
        <taxon>Rhabditoidea</taxon>
        <taxon>Rhabditidae</taxon>
        <taxon>Mesorhabditinae</taxon>
        <taxon>Mesorhabditis</taxon>
    </lineage>
</organism>
<feature type="compositionally biased region" description="Basic and acidic residues" evidence="1">
    <location>
        <begin position="68"/>
        <end position="78"/>
    </location>
</feature>
<keyword evidence="3" id="KW-1185">Reference proteome</keyword>
<evidence type="ECO:0000313" key="2">
    <source>
        <dbReference type="EMBL" id="CAJ0572286.1"/>
    </source>
</evidence>
<protein>
    <submittedName>
        <fullName evidence="2">Uncharacterized protein</fullName>
    </submittedName>
</protein>
<sequence>MLPWPIDKLNCQFPQQQAPHVLQRLLCDIWRPRSIDQEIERLNSSAQARNDGGAEQMEPGSSNRLRSNFKERWKANDP</sequence>
<accession>A0AA36CPW5</accession>
<feature type="non-terminal residue" evidence="2">
    <location>
        <position position="1"/>
    </location>
</feature>
<dbReference type="EMBL" id="CATQJA010002595">
    <property type="protein sequence ID" value="CAJ0572286.1"/>
    <property type="molecule type" value="Genomic_DNA"/>
</dbReference>
<dbReference type="Proteomes" id="UP001177023">
    <property type="component" value="Unassembled WGS sequence"/>
</dbReference>
<dbReference type="AlphaFoldDB" id="A0AA36CPW5"/>
<name>A0AA36CPW5_9BILA</name>
<comment type="caution">
    <text evidence="2">The sequence shown here is derived from an EMBL/GenBank/DDBJ whole genome shotgun (WGS) entry which is preliminary data.</text>
</comment>
<feature type="region of interest" description="Disordered" evidence="1">
    <location>
        <begin position="42"/>
        <end position="78"/>
    </location>
</feature>
<reference evidence="2" key="1">
    <citation type="submission" date="2023-06" db="EMBL/GenBank/DDBJ databases">
        <authorList>
            <person name="Delattre M."/>
        </authorList>
    </citation>
    <scope>NUCLEOTIDE SEQUENCE</scope>
    <source>
        <strain evidence="2">AF72</strain>
    </source>
</reference>
<evidence type="ECO:0000313" key="3">
    <source>
        <dbReference type="Proteomes" id="UP001177023"/>
    </source>
</evidence>